<name>A0A0D3K3N1_EMIH1</name>
<proteinExistence type="predicted"/>
<reference evidence="2" key="1">
    <citation type="journal article" date="2013" name="Nature">
        <title>Pan genome of the phytoplankton Emiliania underpins its global distribution.</title>
        <authorList>
            <person name="Read B.A."/>
            <person name="Kegel J."/>
            <person name="Klute M.J."/>
            <person name="Kuo A."/>
            <person name="Lefebvre S.C."/>
            <person name="Maumus F."/>
            <person name="Mayer C."/>
            <person name="Miller J."/>
            <person name="Monier A."/>
            <person name="Salamov A."/>
            <person name="Young J."/>
            <person name="Aguilar M."/>
            <person name="Claverie J.M."/>
            <person name="Frickenhaus S."/>
            <person name="Gonzalez K."/>
            <person name="Herman E.K."/>
            <person name="Lin Y.C."/>
            <person name="Napier J."/>
            <person name="Ogata H."/>
            <person name="Sarno A.F."/>
            <person name="Shmutz J."/>
            <person name="Schroeder D."/>
            <person name="de Vargas C."/>
            <person name="Verret F."/>
            <person name="von Dassow P."/>
            <person name="Valentin K."/>
            <person name="Van de Peer Y."/>
            <person name="Wheeler G."/>
            <person name="Dacks J.B."/>
            <person name="Delwiche C.F."/>
            <person name="Dyhrman S.T."/>
            <person name="Glockner G."/>
            <person name="John U."/>
            <person name="Richards T."/>
            <person name="Worden A.Z."/>
            <person name="Zhang X."/>
            <person name="Grigoriev I.V."/>
            <person name="Allen A.E."/>
            <person name="Bidle K."/>
            <person name="Borodovsky M."/>
            <person name="Bowler C."/>
            <person name="Brownlee C."/>
            <person name="Cock J.M."/>
            <person name="Elias M."/>
            <person name="Gladyshev V.N."/>
            <person name="Groth M."/>
            <person name="Guda C."/>
            <person name="Hadaegh A."/>
            <person name="Iglesias-Rodriguez M.D."/>
            <person name="Jenkins J."/>
            <person name="Jones B.M."/>
            <person name="Lawson T."/>
            <person name="Leese F."/>
            <person name="Lindquist E."/>
            <person name="Lobanov A."/>
            <person name="Lomsadze A."/>
            <person name="Malik S.B."/>
            <person name="Marsh M.E."/>
            <person name="Mackinder L."/>
            <person name="Mock T."/>
            <person name="Mueller-Roeber B."/>
            <person name="Pagarete A."/>
            <person name="Parker M."/>
            <person name="Probert I."/>
            <person name="Quesneville H."/>
            <person name="Raines C."/>
            <person name="Rensing S.A."/>
            <person name="Riano-Pachon D.M."/>
            <person name="Richier S."/>
            <person name="Rokitta S."/>
            <person name="Shiraiwa Y."/>
            <person name="Soanes D.M."/>
            <person name="van der Giezen M."/>
            <person name="Wahlund T.M."/>
            <person name="Williams B."/>
            <person name="Wilson W."/>
            <person name="Wolfe G."/>
            <person name="Wurch L.L."/>
        </authorList>
    </citation>
    <scope>NUCLEOTIDE SEQUENCE</scope>
</reference>
<evidence type="ECO:0000313" key="2">
    <source>
        <dbReference type="Proteomes" id="UP000013827"/>
    </source>
</evidence>
<accession>A0A0D3K3N1</accession>
<reference evidence="1" key="2">
    <citation type="submission" date="2024-10" db="UniProtKB">
        <authorList>
            <consortium name="EnsemblProtists"/>
        </authorList>
    </citation>
    <scope>IDENTIFICATION</scope>
</reference>
<dbReference type="KEGG" id="ehx:EMIHUDRAFT_233064"/>
<dbReference type="GeneID" id="17275640"/>
<dbReference type="Proteomes" id="UP000013827">
    <property type="component" value="Unassembled WGS sequence"/>
</dbReference>
<dbReference type="EnsemblProtists" id="EOD30366">
    <property type="protein sequence ID" value="EOD30366"/>
    <property type="gene ID" value="EMIHUDRAFT_233064"/>
</dbReference>
<protein>
    <submittedName>
        <fullName evidence="1">Uncharacterized protein</fullName>
    </submittedName>
</protein>
<evidence type="ECO:0000313" key="1">
    <source>
        <dbReference type="EnsemblProtists" id="EOD30366"/>
    </source>
</evidence>
<dbReference type="HOGENOM" id="CLU_1182064_0_0_1"/>
<organism evidence="1 2">
    <name type="scientific">Emiliania huxleyi (strain CCMP1516)</name>
    <dbReference type="NCBI Taxonomy" id="280463"/>
    <lineage>
        <taxon>Eukaryota</taxon>
        <taxon>Haptista</taxon>
        <taxon>Haptophyta</taxon>
        <taxon>Prymnesiophyceae</taxon>
        <taxon>Isochrysidales</taxon>
        <taxon>Noelaerhabdaceae</taxon>
        <taxon>Emiliania</taxon>
    </lineage>
</organism>
<dbReference type="AlphaFoldDB" id="A0A0D3K3N1"/>
<sequence length="235" mass="25443">MSSFDQALLYVEDAWFNKLTSSQVLVDVVHLSRWGHLLTAFFCVAVLHAEGEALWRHSAAQREARWRASLALPPLDPLVLERMTTPLALIDFTNSRGAGMEAVVHAEGWEWLAQHKRGDGAYIFDKVKRGASIYSTGAHKGGANFVANVTVETGSLTVGYLRSYSGAASASKGSDSGATFHRKWAHNVSVHSSSVLRLRLPASGVTSGAPAAVLIRFTLIEGNDVPFTLYSVQSC</sequence>
<dbReference type="PaxDb" id="2903-EOD30366"/>
<keyword evidence="2" id="KW-1185">Reference proteome</keyword>
<dbReference type="RefSeq" id="XP_005782795.1">
    <property type="nucleotide sequence ID" value="XM_005782738.1"/>
</dbReference>